<comment type="caution">
    <text evidence="1">The sequence shown here is derived from an EMBL/GenBank/DDBJ whole genome shotgun (WGS) entry which is preliminary data.</text>
</comment>
<evidence type="ECO:0000313" key="2">
    <source>
        <dbReference type="Proteomes" id="UP000030002"/>
    </source>
</evidence>
<dbReference type="STRING" id="1385520.N802_15645"/>
<keyword evidence="2" id="KW-1185">Reference proteome</keyword>
<dbReference type="AlphaFoldDB" id="A0A0A0J8H4"/>
<sequence>MDVTRDGSLVLGSCHCVRCSVDITLRAAPGAWFRAELHLGDDLWISNLSLDAELWLVDLENPELRVRAPAGHRRLVVPFEFSEASFHVGGCAVSERLTLFGPEQTEQVRSMPCDESVSSIKRLRLGKGTIGAAVLDELCARTAETGRPASSIDIAEGLGHRGVALTAKGVDRHLDHLFRRCFPEDTSRARGWKRMALVSLVRRSRVAP</sequence>
<evidence type="ECO:0000313" key="1">
    <source>
        <dbReference type="EMBL" id="KGN33009.1"/>
    </source>
</evidence>
<reference evidence="1 2" key="1">
    <citation type="submission" date="2013-08" db="EMBL/GenBank/DDBJ databases">
        <title>The genome sequence of Knoellia sinensis.</title>
        <authorList>
            <person name="Zhu W."/>
            <person name="Wang G."/>
        </authorList>
    </citation>
    <scope>NUCLEOTIDE SEQUENCE [LARGE SCALE GENOMIC DNA]</scope>
    <source>
        <strain evidence="1 2">KCTC 19936</strain>
    </source>
</reference>
<name>A0A0A0J8H4_9MICO</name>
<organism evidence="1 2">
    <name type="scientific">Knoellia sinensis KCTC 19936</name>
    <dbReference type="NCBI Taxonomy" id="1385520"/>
    <lineage>
        <taxon>Bacteria</taxon>
        <taxon>Bacillati</taxon>
        <taxon>Actinomycetota</taxon>
        <taxon>Actinomycetes</taxon>
        <taxon>Micrococcales</taxon>
        <taxon>Intrasporangiaceae</taxon>
        <taxon>Knoellia</taxon>
    </lineage>
</organism>
<gene>
    <name evidence="1" type="ORF">N802_15645</name>
</gene>
<dbReference type="Proteomes" id="UP000030002">
    <property type="component" value="Unassembled WGS sequence"/>
</dbReference>
<dbReference type="eggNOG" id="ENOG502ZVSE">
    <property type="taxonomic scope" value="Bacteria"/>
</dbReference>
<protein>
    <submittedName>
        <fullName evidence="1">Uncharacterized protein</fullName>
    </submittedName>
</protein>
<dbReference type="EMBL" id="AVPJ01000005">
    <property type="protein sequence ID" value="KGN33009.1"/>
    <property type="molecule type" value="Genomic_DNA"/>
</dbReference>
<proteinExistence type="predicted"/>
<accession>A0A0A0J8H4</accession>